<keyword evidence="4" id="KW-0521">NADP</keyword>
<keyword evidence="2" id="KW-0285">Flavoprotein</keyword>
<feature type="domain" description="NADH:flavin oxidoreductase/NADH oxidase N-terminal" evidence="6">
    <location>
        <begin position="4"/>
        <end position="336"/>
    </location>
</feature>
<evidence type="ECO:0000256" key="1">
    <source>
        <dbReference type="ARBA" id="ARBA00001917"/>
    </source>
</evidence>
<dbReference type="InterPro" id="IPR001155">
    <property type="entry name" value="OxRdtase_FMN_N"/>
</dbReference>
<evidence type="ECO:0000256" key="5">
    <source>
        <dbReference type="ARBA" id="ARBA00023002"/>
    </source>
</evidence>
<dbReference type="OrthoDB" id="8523426at2"/>
<evidence type="ECO:0000256" key="2">
    <source>
        <dbReference type="ARBA" id="ARBA00022630"/>
    </source>
</evidence>
<dbReference type="GO" id="GO:0010181">
    <property type="term" value="F:FMN binding"/>
    <property type="evidence" value="ECO:0007669"/>
    <property type="project" value="InterPro"/>
</dbReference>
<evidence type="ECO:0000313" key="7">
    <source>
        <dbReference type="EMBL" id="RZS77208.1"/>
    </source>
</evidence>
<keyword evidence="3" id="KW-0288">FMN</keyword>
<dbReference type="Proteomes" id="UP000292445">
    <property type="component" value="Unassembled WGS sequence"/>
</dbReference>
<protein>
    <submittedName>
        <fullName evidence="7">2,4-dienoyl-CoA reductase-like NADH-dependent reductase (Old Yellow Enzyme family)</fullName>
    </submittedName>
</protein>
<accession>A0A4Q7N7C0</accession>
<comment type="cofactor">
    <cofactor evidence="1">
        <name>FMN</name>
        <dbReference type="ChEBI" id="CHEBI:58210"/>
    </cofactor>
</comment>
<dbReference type="AlphaFoldDB" id="A0A4Q7N7C0"/>
<dbReference type="PANTHER" id="PTHR43303">
    <property type="entry name" value="NADPH DEHYDROGENASE C23G7.10C-RELATED"/>
    <property type="match status" value="1"/>
</dbReference>
<dbReference type="Gene3D" id="3.20.20.70">
    <property type="entry name" value="Aldolase class I"/>
    <property type="match status" value="1"/>
</dbReference>
<evidence type="ECO:0000259" key="6">
    <source>
        <dbReference type="Pfam" id="PF00724"/>
    </source>
</evidence>
<keyword evidence="8" id="KW-1185">Reference proteome</keyword>
<evidence type="ECO:0000256" key="4">
    <source>
        <dbReference type="ARBA" id="ARBA00022857"/>
    </source>
</evidence>
<comment type="caution">
    <text evidence="7">The sequence shown here is derived from an EMBL/GenBank/DDBJ whole genome shotgun (WGS) entry which is preliminary data.</text>
</comment>
<dbReference type="InterPro" id="IPR013785">
    <property type="entry name" value="Aldolase_TIM"/>
</dbReference>
<sequence length="370" mass="38984">MTALFSPLALGGMELPNRIAVSPMAQYSSAPDGCAGDWHLVHLGQLSYSGAGLVMTEATAVEPDGRGSLQCLGLYGDAQEQALGRVVDFCRQWGGARLGVQLSHTGRKGSVRLPWAGRGPLPVQEGGWHVEAPSALAADDGGPVPAELDEGGLRRIGQAFVSAARRAVRVGFDVVELHAAHGYLLHQFLSPLSNRRDDGYGGDAERRMRFPLEVAQAVRDAVPSDRAMGVRISASDWAEGGFGLDDAVAFAGALKSIGCDYVCVSSGGLVGHQQIRVVPEYQVPFASEVRRRTGMATRAVGMIALAQQADAIVRSGRADFVALGRAMLDDPRWGWHAAEVLGAAVAYPQPYARAASAAWPGARLVRPGAA</sequence>
<dbReference type="InterPro" id="IPR044152">
    <property type="entry name" value="YqjM-like"/>
</dbReference>
<gene>
    <name evidence="7" type="ORF">EV675_5936</name>
</gene>
<dbReference type="GO" id="GO:0050661">
    <property type="term" value="F:NADP binding"/>
    <property type="evidence" value="ECO:0007669"/>
    <property type="project" value="InterPro"/>
</dbReference>
<dbReference type="SUPFAM" id="SSF51395">
    <property type="entry name" value="FMN-linked oxidoreductases"/>
    <property type="match status" value="1"/>
</dbReference>
<evidence type="ECO:0000313" key="8">
    <source>
        <dbReference type="Proteomes" id="UP000292445"/>
    </source>
</evidence>
<dbReference type="GO" id="GO:0003959">
    <property type="term" value="F:NADPH dehydrogenase activity"/>
    <property type="evidence" value="ECO:0007669"/>
    <property type="project" value="InterPro"/>
</dbReference>
<evidence type="ECO:0000256" key="3">
    <source>
        <dbReference type="ARBA" id="ARBA00022643"/>
    </source>
</evidence>
<dbReference type="Pfam" id="PF00724">
    <property type="entry name" value="Oxidored_FMN"/>
    <property type="match status" value="1"/>
</dbReference>
<proteinExistence type="predicted"/>
<keyword evidence="5" id="KW-0560">Oxidoreductase</keyword>
<name>A0A4Q7N7C0_9BURK</name>
<dbReference type="PANTHER" id="PTHR43303:SF4">
    <property type="entry name" value="NADPH DEHYDROGENASE C23G7.10C-RELATED"/>
    <property type="match status" value="1"/>
</dbReference>
<organism evidence="7 8">
    <name type="scientific">Pigmentiphaga kullae</name>
    <dbReference type="NCBI Taxonomy" id="151784"/>
    <lineage>
        <taxon>Bacteria</taxon>
        <taxon>Pseudomonadati</taxon>
        <taxon>Pseudomonadota</taxon>
        <taxon>Betaproteobacteria</taxon>
        <taxon>Burkholderiales</taxon>
        <taxon>Alcaligenaceae</taxon>
        <taxon>Pigmentiphaga</taxon>
    </lineage>
</organism>
<dbReference type="CDD" id="cd02932">
    <property type="entry name" value="OYE_YqiM_FMN"/>
    <property type="match status" value="1"/>
</dbReference>
<reference evidence="7 8" key="1">
    <citation type="submission" date="2019-02" db="EMBL/GenBank/DDBJ databases">
        <title>Genomic Encyclopedia of Type Strains, Phase IV (KMG-IV): sequencing the most valuable type-strain genomes for metagenomic binning, comparative biology and taxonomic classification.</title>
        <authorList>
            <person name="Goeker M."/>
        </authorList>
    </citation>
    <scope>NUCLEOTIDE SEQUENCE [LARGE SCALE GENOMIC DNA]</scope>
    <source>
        <strain evidence="7 8">K24</strain>
    </source>
</reference>
<dbReference type="EMBL" id="SGXC01000004">
    <property type="protein sequence ID" value="RZS77208.1"/>
    <property type="molecule type" value="Genomic_DNA"/>
</dbReference>
<dbReference type="RefSeq" id="WP_130362246.1">
    <property type="nucleotide sequence ID" value="NZ_SGXC01000004.1"/>
</dbReference>